<gene>
    <name evidence="2" type="ORF">PIB30_044797</name>
</gene>
<sequence length="74" mass="8555">MASTLVLKDGMPDVMHEYEGKWTETTRDSHTNGSSPQEVKDKQDIIYTYDVEFEASDLTREARWDAYLPRVGGW</sequence>
<keyword evidence="3" id="KW-1185">Reference proteome</keyword>
<dbReference type="EMBL" id="JASCZI010090890">
    <property type="protein sequence ID" value="MED6147538.1"/>
    <property type="molecule type" value="Genomic_DNA"/>
</dbReference>
<feature type="region of interest" description="Disordered" evidence="1">
    <location>
        <begin position="22"/>
        <end position="41"/>
    </location>
</feature>
<evidence type="ECO:0000313" key="3">
    <source>
        <dbReference type="Proteomes" id="UP001341840"/>
    </source>
</evidence>
<name>A0ABU6THW6_9FABA</name>
<organism evidence="2 3">
    <name type="scientific">Stylosanthes scabra</name>
    <dbReference type="NCBI Taxonomy" id="79078"/>
    <lineage>
        <taxon>Eukaryota</taxon>
        <taxon>Viridiplantae</taxon>
        <taxon>Streptophyta</taxon>
        <taxon>Embryophyta</taxon>
        <taxon>Tracheophyta</taxon>
        <taxon>Spermatophyta</taxon>
        <taxon>Magnoliopsida</taxon>
        <taxon>eudicotyledons</taxon>
        <taxon>Gunneridae</taxon>
        <taxon>Pentapetalae</taxon>
        <taxon>rosids</taxon>
        <taxon>fabids</taxon>
        <taxon>Fabales</taxon>
        <taxon>Fabaceae</taxon>
        <taxon>Papilionoideae</taxon>
        <taxon>50 kb inversion clade</taxon>
        <taxon>dalbergioids sensu lato</taxon>
        <taxon>Dalbergieae</taxon>
        <taxon>Pterocarpus clade</taxon>
        <taxon>Stylosanthes</taxon>
    </lineage>
</organism>
<protein>
    <submittedName>
        <fullName evidence="2">Uncharacterized protein</fullName>
    </submittedName>
</protein>
<dbReference type="Proteomes" id="UP001341840">
    <property type="component" value="Unassembled WGS sequence"/>
</dbReference>
<evidence type="ECO:0000256" key="1">
    <source>
        <dbReference type="SAM" id="MobiDB-lite"/>
    </source>
</evidence>
<proteinExistence type="predicted"/>
<evidence type="ECO:0000313" key="2">
    <source>
        <dbReference type="EMBL" id="MED6147538.1"/>
    </source>
</evidence>
<reference evidence="2 3" key="1">
    <citation type="journal article" date="2023" name="Plants (Basel)">
        <title>Bridging the Gap: Combining Genomics and Transcriptomics Approaches to Understand Stylosanthes scabra, an Orphan Legume from the Brazilian Caatinga.</title>
        <authorList>
            <person name="Ferreira-Neto J.R.C."/>
            <person name="da Silva M.D."/>
            <person name="Binneck E."/>
            <person name="de Melo N.F."/>
            <person name="da Silva R.H."/>
            <person name="de Melo A.L.T.M."/>
            <person name="Pandolfi V."/>
            <person name="Bustamante F.O."/>
            <person name="Brasileiro-Vidal A.C."/>
            <person name="Benko-Iseppon A.M."/>
        </authorList>
    </citation>
    <scope>NUCLEOTIDE SEQUENCE [LARGE SCALE GENOMIC DNA]</scope>
    <source>
        <tissue evidence="2">Leaves</tissue>
    </source>
</reference>
<comment type="caution">
    <text evidence="2">The sequence shown here is derived from an EMBL/GenBank/DDBJ whole genome shotgun (WGS) entry which is preliminary data.</text>
</comment>
<accession>A0ABU6THW6</accession>